<evidence type="ECO:0000313" key="2">
    <source>
        <dbReference type="EMBL" id="KAJ1254557.1"/>
    </source>
</evidence>
<feature type="region of interest" description="Disordered" evidence="1">
    <location>
        <begin position="132"/>
        <end position="162"/>
    </location>
</feature>
<comment type="caution">
    <text evidence="2">The sequence shown here is derived from an EMBL/GenBank/DDBJ whole genome shotgun (WGS) entry which is preliminary data.</text>
</comment>
<protein>
    <submittedName>
        <fullName evidence="2">Uncharacterized protein</fullName>
    </submittedName>
</protein>
<gene>
    <name evidence="2" type="ORF">BS78_K032900</name>
</gene>
<proteinExistence type="predicted"/>
<dbReference type="Proteomes" id="UP001164776">
    <property type="component" value="Unassembled WGS sequence"/>
</dbReference>
<dbReference type="EMBL" id="MU629996">
    <property type="protein sequence ID" value="KAJ1254557.1"/>
    <property type="molecule type" value="Genomic_DNA"/>
</dbReference>
<dbReference type="AlphaFoldDB" id="A0A9W7X9M6"/>
<evidence type="ECO:0000313" key="3">
    <source>
        <dbReference type="Proteomes" id="UP001164776"/>
    </source>
</evidence>
<organism evidence="2 3">
    <name type="scientific">Paspalum vaginatum</name>
    <name type="common">seashore paspalum</name>
    <dbReference type="NCBI Taxonomy" id="158149"/>
    <lineage>
        <taxon>Eukaryota</taxon>
        <taxon>Viridiplantae</taxon>
        <taxon>Streptophyta</taxon>
        <taxon>Embryophyta</taxon>
        <taxon>Tracheophyta</taxon>
        <taxon>Spermatophyta</taxon>
        <taxon>Magnoliopsida</taxon>
        <taxon>Liliopsida</taxon>
        <taxon>Poales</taxon>
        <taxon>Poaceae</taxon>
        <taxon>PACMAD clade</taxon>
        <taxon>Panicoideae</taxon>
        <taxon>Andropogonodae</taxon>
        <taxon>Paspaleae</taxon>
        <taxon>Paspalinae</taxon>
        <taxon>Paspalum</taxon>
    </lineage>
</organism>
<reference evidence="2 3" key="1">
    <citation type="submission" date="2022-10" db="EMBL/GenBank/DDBJ databases">
        <title>WGS assembly of Paspalum vaginatum 540-79.</title>
        <authorList>
            <person name="Sun G."/>
            <person name="Wase N."/>
            <person name="Shu S."/>
            <person name="Jenkins J."/>
            <person name="Zhou B."/>
            <person name="Torres-Rodriguez J."/>
            <person name="Chen C."/>
            <person name="Sandor L."/>
            <person name="Plott C."/>
            <person name="Yoshinga Y."/>
            <person name="Daum C."/>
            <person name="Qi P."/>
            <person name="Barry K."/>
            <person name="Lipzen A."/>
            <person name="Berry L."/>
            <person name="Pedersen C."/>
            <person name="Gottilla T."/>
            <person name="Foltz A."/>
            <person name="Yu H."/>
            <person name="O'Malley R."/>
            <person name="Zhang C."/>
            <person name="Devos K."/>
            <person name="Sigmon B."/>
            <person name="Yu B."/>
            <person name="Obata T."/>
            <person name="Schmutz J."/>
            <person name="Schnable J."/>
        </authorList>
    </citation>
    <scope>NUCLEOTIDE SEQUENCE [LARGE SCALE GENOMIC DNA]</scope>
    <source>
        <strain evidence="3">cv. 540-79</strain>
    </source>
</reference>
<evidence type="ECO:0000256" key="1">
    <source>
        <dbReference type="SAM" id="MobiDB-lite"/>
    </source>
</evidence>
<sequence>MFPYPYPYPTFIQTPPKSHSPPFSHACKRRRCLSFSLSRGHVSAGATPELLPPLARSCLSRSCARRPSLSLTSRGRASARATARCGASFSRPLCERRRWRGGAAAEALTASPLLPPSANGLRVLRPLVHAHLNGGKEPEQSTHCTNTQRKQRPIRQSVPPPTERRCTWSTLQAVLFFSLCFSLSGELPLSWQAHVHMVPLPHHFVFSLSFFLSGEFSLCGHVFLFCDTL</sequence>
<accession>A0A9W7X9M6</accession>
<keyword evidence="3" id="KW-1185">Reference proteome</keyword>
<name>A0A9W7X9M6_9POAL</name>